<feature type="binding site" evidence="8">
    <location>
        <position position="58"/>
    </location>
    <ligand>
        <name>Zn(2+)</name>
        <dbReference type="ChEBI" id="CHEBI:29105"/>
    </ligand>
</feature>
<feature type="binding site" evidence="8">
    <location>
        <position position="12"/>
    </location>
    <ligand>
        <name>Zn(2+)</name>
        <dbReference type="ChEBI" id="CHEBI:29105"/>
    </ligand>
</feature>
<comment type="subcellular location">
    <subcellularLocation>
        <location evidence="1">Nucleus</location>
    </subcellularLocation>
</comment>
<evidence type="ECO:0000256" key="4">
    <source>
        <dbReference type="ARBA" id="ARBA00022771"/>
    </source>
</evidence>
<evidence type="ECO:0000256" key="6">
    <source>
        <dbReference type="ARBA" id="ARBA00023242"/>
    </source>
</evidence>
<keyword evidence="2 8" id="KW-0479">Metal-binding</keyword>
<dbReference type="PROSITE" id="PS00028">
    <property type="entry name" value="ZINC_FINGER_C2H2_1"/>
    <property type="match status" value="3"/>
</dbReference>
<dbReference type="Pfam" id="PF00096">
    <property type="entry name" value="zf-C2H2"/>
    <property type="match status" value="2"/>
</dbReference>
<protein>
    <recommendedName>
        <fullName evidence="13">ZAD domain-containing protein</fullName>
    </recommendedName>
</protein>
<feature type="binding site" evidence="8">
    <location>
        <position position="15"/>
    </location>
    <ligand>
        <name>Zn(2+)</name>
        <dbReference type="ChEBI" id="CHEBI:29105"/>
    </ligand>
</feature>
<dbReference type="VEuPathDB" id="VectorBase:ADIR015955"/>
<feature type="domain" description="ZAD" evidence="10">
    <location>
        <begin position="10"/>
        <end position="85"/>
    </location>
</feature>
<reference evidence="12" key="1">
    <citation type="submission" date="2013-03" db="EMBL/GenBank/DDBJ databases">
        <title>The Genome Sequence of Anopheles dirus WRAIR2.</title>
        <authorList>
            <consortium name="The Broad Institute Genomics Platform"/>
            <person name="Neafsey D.E."/>
            <person name="Walton C."/>
            <person name="Walker B."/>
            <person name="Young S.K."/>
            <person name="Zeng Q."/>
            <person name="Gargeya S."/>
            <person name="Fitzgerald M."/>
            <person name="Haas B."/>
            <person name="Abouelleil A."/>
            <person name="Allen A.W."/>
            <person name="Alvarado L."/>
            <person name="Arachchi H.M."/>
            <person name="Berlin A.M."/>
            <person name="Chapman S.B."/>
            <person name="Gainer-Dewar J."/>
            <person name="Goldberg J."/>
            <person name="Griggs A."/>
            <person name="Gujja S."/>
            <person name="Hansen M."/>
            <person name="Howarth C."/>
            <person name="Imamovic A."/>
            <person name="Ireland A."/>
            <person name="Larimer J."/>
            <person name="McCowan C."/>
            <person name="Murphy C."/>
            <person name="Pearson M."/>
            <person name="Poon T.W."/>
            <person name="Priest M."/>
            <person name="Roberts A."/>
            <person name="Saif S."/>
            <person name="Shea T."/>
            <person name="Sisk P."/>
            <person name="Sykes S."/>
            <person name="Wortman J."/>
            <person name="Nusbaum C."/>
            <person name="Birren B."/>
        </authorList>
    </citation>
    <scope>NUCLEOTIDE SEQUENCE [LARGE SCALE GENOMIC DNA]</scope>
    <source>
        <strain evidence="12">WRAIR2</strain>
    </source>
</reference>
<feature type="domain" description="C2H2-type" evidence="9">
    <location>
        <begin position="250"/>
        <end position="277"/>
    </location>
</feature>
<dbReference type="AlphaFoldDB" id="A0A1Y9H2S7"/>
<dbReference type="PANTHER" id="PTHR24406">
    <property type="entry name" value="TRANSCRIPTIONAL REPRESSOR CTCFL-RELATED"/>
    <property type="match status" value="1"/>
</dbReference>
<dbReference type="EnsemblMetazoa" id="ADIR015955-RA">
    <property type="protein sequence ID" value="ADIR015955-PA"/>
    <property type="gene ID" value="ADIR015955"/>
</dbReference>
<keyword evidence="3" id="KW-0677">Repeat</keyword>
<dbReference type="SUPFAM" id="SSF57716">
    <property type="entry name" value="Glucocorticoid receptor-like (DNA-binding domain)"/>
    <property type="match status" value="1"/>
</dbReference>
<proteinExistence type="predicted"/>
<dbReference type="SMART" id="SM00355">
    <property type="entry name" value="ZnF_C2H2"/>
    <property type="match status" value="3"/>
</dbReference>
<sequence>MACGLREHLNICRFCLCQDEKLLSLVVEAIGPTLTIEDVERFTGISINTEESNSYAVCVQCTDKLKASAEFRNGCLNNCSLFQQLRAVLVGSAENIKKEPAQIIELSSDDEKDSLDFNDYDGNTGNSLSEAISSKSNDPDSSYEEEYVYSANYIEPGESSLSEGEEDCGNVYSSTFYPITRPWLPYRREPGKRKLELCDTCGIFSKHQKTHATVHETTGAYSCPHCPVKMKKRHNITMHIKSVHQKTISKTCEICGKGFIHHKTYTYHMLTHKSVEGSFECKLCSKNFTHKLALRDHIKRLHTIVDRK</sequence>
<evidence type="ECO:0000256" key="8">
    <source>
        <dbReference type="PROSITE-ProRule" id="PRU01263"/>
    </source>
</evidence>
<evidence type="ECO:0000313" key="12">
    <source>
        <dbReference type="Proteomes" id="UP000075884"/>
    </source>
</evidence>
<dbReference type="GO" id="GO:0008270">
    <property type="term" value="F:zinc ion binding"/>
    <property type="evidence" value="ECO:0007669"/>
    <property type="project" value="UniProtKB-UniRule"/>
</dbReference>
<evidence type="ECO:0000259" key="10">
    <source>
        <dbReference type="PROSITE" id="PS51915"/>
    </source>
</evidence>
<dbReference type="InterPro" id="IPR036236">
    <property type="entry name" value="Znf_C2H2_sf"/>
</dbReference>
<evidence type="ECO:0000313" key="11">
    <source>
        <dbReference type="EnsemblMetazoa" id="ADIR015955-PA"/>
    </source>
</evidence>
<dbReference type="InterPro" id="IPR013087">
    <property type="entry name" value="Znf_C2H2_type"/>
</dbReference>
<evidence type="ECO:0000256" key="1">
    <source>
        <dbReference type="ARBA" id="ARBA00004123"/>
    </source>
</evidence>
<keyword evidence="6" id="KW-0539">Nucleus</keyword>
<feature type="domain" description="C2H2-type" evidence="9">
    <location>
        <begin position="279"/>
        <end position="303"/>
    </location>
</feature>
<keyword evidence="4 7" id="KW-0863">Zinc-finger</keyword>
<keyword evidence="5 8" id="KW-0862">Zinc</keyword>
<dbReference type="GO" id="GO:0005634">
    <property type="term" value="C:nucleus"/>
    <property type="evidence" value="ECO:0007669"/>
    <property type="project" value="UniProtKB-SubCell"/>
</dbReference>
<evidence type="ECO:0000256" key="5">
    <source>
        <dbReference type="ARBA" id="ARBA00022833"/>
    </source>
</evidence>
<keyword evidence="12" id="KW-1185">Reference proteome</keyword>
<dbReference type="Pfam" id="PF07776">
    <property type="entry name" value="zf-AD"/>
    <property type="match status" value="1"/>
</dbReference>
<dbReference type="InterPro" id="IPR050888">
    <property type="entry name" value="ZnF_C2H2-type_TF"/>
</dbReference>
<dbReference type="STRING" id="7168.A0A1Y9H2S7"/>
<evidence type="ECO:0000259" key="9">
    <source>
        <dbReference type="PROSITE" id="PS50157"/>
    </source>
</evidence>
<evidence type="ECO:0008006" key="13">
    <source>
        <dbReference type="Google" id="ProtNLM"/>
    </source>
</evidence>
<dbReference type="PROSITE" id="PS51915">
    <property type="entry name" value="ZAD"/>
    <property type="match status" value="1"/>
</dbReference>
<accession>A0A1Y9H2S7</accession>
<dbReference type="InterPro" id="IPR012934">
    <property type="entry name" value="Znf_AD"/>
</dbReference>
<name>A0A1Y9H2S7_9DIPT</name>
<evidence type="ECO:0000256" key="2">
    <source>
        <dbReference type="ARBA" id="ARBA00022723"/>
    </source>
</evidence>
<dbReference type="SMART" id="SM00868">
    <property type="entry name" value="zf-AD"/>
    <property type="match status" value="1"/>
</dbReference>
<reference evidence="11" key="2">
    <citation type="submission" date="2020-05" db="UniProtKB">
        <authorList>
            <consortium name="EnsemblMetazoa"/>
        </authorList>
    </citation>
    <scope>IDENTIFICATION</scope>
    <source>
        <strain evidence="11">WRAIR2</strain>
    </source>
</reference>
<dbReference type="SUPFAM" id="SSF57667">
    <property type="entry name" value="beta-beta-alpha zinc fingers"/>
    <property type="match status" value="2"/>
</dbReference>
<dbReference type="PROSITE" id="PS50157">
    <property type="entry name" value="ZINC_FINGER_C2H2_2"/>
    <property type="match status" value="2"/>
</dbReference>
<dbReference type="Proteomes" id="UP000075884">
    <property type="component" value="Unassembled WGS sequence"/>
</dbReference>
<dbReference type="Gene3D" id="3.30.160.60">
    <property type="entry name" value="Classic Zinc Finger"/>
    <property type="match status" value="2"/>
</dbReference>
<organism evidence="11 12">
    <name type="scientific">Anopheles dirus</name>
    <dbReference type="NCBI Taxonomy" id="7168"/>
    <lineage>
        <taxon>Eukaryota</taxon>
        <taxon>Metazoa</taxon>
        <taxon>Ecdysozoa</taxon>
        <taxon>Arthropoda</taxon>
        <taxon>Hexapoda</taxon>
        <taxon>Insecta</taxon>
        <taxon>Pterygota</taxon>
        <taxon>Neoptera</taxon>
        <taxon>Endopterygota</taxon>
        <taxon>Diptera</taxon>
        <taxon>Nematocera</taxon>
        <taxon>Culicoidea</taxon>
        <taxon>Culicidae</taxon>
        <taxon>Anophelinae</taxon>
        <taxon>Anopheles</taxon>
    </lineage>
</organism>
<evidence type="ECO:0000256" key="7">
    <source>
        <dbReference type="PROSITE-ProRule" id="PRU00042"/>
    </source>
</evidence>
<evidence type="ECO:0000256" key="3">
    <source>
        <dbReference type="ARBA" id="ARBA00022737"/>
    </source>
</evidence>
<feature type="binding site" evidence="8">
    <location>
        <position position="61"/>
    </location>
    <ligand>
        <name>Zn(2+)</name>
        <dbReference type="ChEBI" id="CHEBI:29105"/>
    </ligand>
</feature>